<feature type="transmembrane region" description="Helical" evidence="6">
    <location>
        <begin position="283"/>
        <end position="301"/>
    </location>
</feature>
<feature type="transmembrane region" description="Helical" evidence="6">
    <location>
        <begin position="174"/>
        <end position="194"/>
    </location>
</feature>
<feature type="transmembrane region" description="Helical" evidence="6">
    <location>
        <begin position="215"/>
        <end position="237"/>
    </location>
</feature>
<evidence type="ECO:0000256" key="6">
    <source>
        <dbReference type="SAM" id="Phobius"/>
    </source>
</evidence>
<dbReference type="GO" id="GO:0022857">
    <property type="term" value="F:transmembrane transporter activity"/>
    <property type="evidence" value="ECO:0007669"/>
    <property type="project" value="InterPro"/>
</dbReference>
<sequence length="405" mass="42662">MIKPFEARGFHARIGPVPFLGLATLSQTGMSFVQQGIVIMGVYFAVQYRLTLAQMGLVTTALSLGIMTSMVMMGAIADRAGPRRLLFVGTGAMTASVLAMLLASRFDVLLVVLYVLGAMLAIVPAAGTKAVFTAFRDRPRGMVMGIRQTGVPIGALLAAALLPRLTANIGLRHVFWLFALELFVVGWLFSRVIPAGASQSQGARVRLQRAVLGGIWRPALVAILMVSGQYLLLGFSLTDLQRIHHVGLASAGLVLAASQLGGGVSRVLTGVISDRLGGHRPPVLAGCALIAALMAWIVALLPRHVPLLILGAIWFVFGMGAVGWNALTMTWAGESVPPAQSGFAMSSVGTAAFMGSAIFPPLFGAFVDATHHFNWGWGLLGVILVAAGFLSWKFGRAAPKDVAPI</sequence>
<evidence type="ECO:0000256" key="5">
    <source>
        <dbReference type="ARBA" id="ARBA00023136"/>
    </source>
</evidence>
<feature type="transmembrane region" description="Helical" evidence="6">
    <location>
        <begin position="343"/>
        <end position="363"/>
    </location>
</feature>
<evidence type="ECO:0000313" key="8">
    <source>
        <dbReference type="EMBL" id="PSR22647.1"/>
    </source>
</evidence>
<gene>
    <name evidence="8" type="ORF">C7B45_06230</name>
</gene>
<dbReference type="PROSITE" id="PS50850">
    <property type="entry name" value="MFS"/>
    <property type="match status" value="1"/>
</dbReference>
<feature type="transmembrane region" description="Helical" evidence="6">
    <location>
        <begin position="109"/>
        <end position="132"/>
    </location>
</feature>
<feature type="transmembrane region" description="Helical" evidence="6">
    <location>
        <begin position="85"/>
        <end position="103"/>
    </location>
</feature>
<feature type="transmembrane region" description="Helical" evidence="6">
    <location>
        <begin position="375"/>
        <end position="392"/>
    </location>
</feature>
<dbReference type="InterPro" id="IPR036259">
    <property type="entry name" value="MFS_trans_sf"/>
</dbReference>
<organism evidence="8 9">
    <name type="scientific">Sulfobacillus acidophilus</name>
    <dbReference type="NCBI Taxonomy" id="53633"/>
    <lineage>
        <taxon>Bacteria</taxon>
        <taxon>Bacillati</taxon>
        <taxon>Bacillota</taxon>
        <taxon>Clostridia</taxon>
        <taxon>Eubacteriales</taxon>
        <taxon>Clostridiales Family XVII. Incertae Sedis</taxon>
        <taxon>Sulfobacillus</taxon>
    </lineage>
</organism>
<dbReference type="Proteomes" id="UP000241848">
    <property type="component" value="Unassembled WGS sequence"/>
</dbReference>
<feature type="transmembrane region" description="Helical" evidence="6">
    <location>
        <begin position="52"/>
        <end position="73"/>
    </location>
</feature>
<proteinExistence type="predicted"/>
<dbReference type="InterPro" id="IPR052952">
    <property type="entry name" value="MFS-Transporter"/>
</dbReference>
<evidence type="ECO:0000256" key="1">
    <source>
        <dbReference type="ARBA" id="ARBA00004651"/>
    </source>
</evidence>
<evidence type="ECO:0000256" key="4">
    <source>
        <dbReference type="ARBA" id="ARBA00022989"/>
    </source>
</evidence>
<dbReference type="GO" id="GO:0005886">
    <property type="term" value="C:plasma membrane"/>
    <property type="evidence" value="ECO:0007669"/>
    <property type="project" value="UniProtKB-SubCell"/>
</dbReference>
<keyword evidence="2" id="KW-0813">Transport</keyword>
<accession>A0A2T2WK92</accession>
<feature type="transmembrane region" description="Helical" evidence="6">
    <location>
        <begin position="307"/>
        <end position="331"/>
    </location>
</feature>
<keyword evidence="3 6" id="KW-0812">Transmembrane</keyword>
<dbReference type="InterPro" id="IPR011701">
    <property type="entry name" value="MFS"/>
</dbReference>
<dbReference type="SUPFAM" id="SSF103473">
    <property type="entry name" value="MFS general substrate transporter"/>
    <property type="match status" value="1"/>
</dbReference>
<reference evidence="8 9" key="1">
    <citation type="journal article" date="2014" name="BMC Genomics">
        <title>Comparison of environmental and isolate Sulfobacillus genomes reveals diverse carbon, sulfur, nitrogen, and hydrogen metabolisms.</title>
        <authorList>
            <person name="Justice N.B."/>
            <person name="Norman A."/>
            <person name="Brown C.T."/>
            <person name="Singh A."/>
            <person name="Thomas B.C."/>
            <person name="Banfield J.F."/>
        </authorList>
    </citation>
    <scope>NUCLEOTIDE SEQUENCE [LARGE SCALE GENOMIC DNA]</scope>
    <source>
        <strain evidence="8">AMDSBA3</strain>
    </source>
</reference>
<evidence type="ECO:0000256" key="3">
    <source>
        <dbReference type="ARBA" id="ARBA00022692"/>
    </source>
</evidence>
<feature type="transmembrane region" description="Helical" evidence="6">
    <location>
        <begin position="243"/>
        <end position="262"/>
    </location>
</feature>
<feature type="domain" description="Major facilitator superfamily (MFS) profile" evidence="7">
    <location>
        <begin position="1"/>
        <end position="399"/>
    </location>
</feature>
<keyword evidence="4 6" id="KW-1133">Transmembrane helix</keyword>
<dbReference type="PANTHER" id="PTHR23527:SF1">
    <property type="entry name" value="BLL3282 PROTEIN"/>
    <property type="match status" value="1"/>
</dbReference>
<dbReference type="Gene3D" id="1.20.1250.20">
    <property type="entry name" value="MFS general substrate transporter like domains"/>
    <property type="match status" value="2"/>
</dbReference>
<protein>
    <submittedName>
        <fullName evidence="8">MFS transporter</fullName>
    </submittedName>
</protein>
<dbReference type="EMBL" id="PXYV01000014">
    <property type="protein sequence ID" value="PSR22647.1"/>
    <property type="molecule type" value="Genomic_DNA"/>
</dbReference>
<comment type="subcellular location">
    <subcellularLocation>
        <location evidence="1">Cell membrane</location>
        <topology evidence="1">Multi-pass membrane protein</topology>
    </subcellularLocation>
</comment>
<dbReference type="AlphaFoldDB" id="A0A2T2WK92"/>
<keyword evidence="5 6" id="KW-0472">Membrane</keyword>
<name>A0A2T2WK92_9FIRM</name>
<dbReference type="Pfam" id="PF07690">
    <property type="entry name" value="MFS_1"/>
    <property type="match status" value="1"/>
</dbReference>
<comment type="caution">
    <text evidence="8">The sequence shown here is derived from an EMBL/GenBank/DDBJ whole genome shotgun (WGS) entry which is preliminary data.</text>
</comment>
<dbReference type="InterPro" id="IPR020846">
    <property type="entry name" value="MFS_dom"/>
</dbReference>
<dbReference type="PANTHER" id="PTHR23527">
    <property type="entry name" value="BLL3282 PROTEIN"/>
    <property type="match status" value="1"/>
</dbReference>
<evidence type="ECO:0000313" key="9">
    <source>
        <dbReference type="Proteomes" id="UP000241848"/>
    </source>
</evidence>
<evidence type="ECO:0000256" key="2">
    <source>
        <dbReference type="ARBA" id="ARBA00022448"/>
    </source>
</evidence>
<evidence type="ECO:0000259" key="7">
    <source>
        <dbReference type="PROSITE" id="PS50850"/>
    </source>
</evidence>